<dbReference type="AlphaFoldDB" id="A0A371HYH0"/>
<proteinExistence type="predicted"/>
<organism evidence="2 3">
    <name type="scientific">Mucuna pruriens</name>
    <name type="common">Velvet bean</name>
    <name type="synonym">Dolichos pruriens</name>
    <dbReference type="NCBI Taxonomy" id="157652"/>
    <lineage>
        <taxon>Eukaryota</taxon>
        <taxon>Viridiplantae</taxon>
        <taxon>Streptophyta</taxon>
        <taxon>Embryophyta</taxon>
        <taxon>Tracheophyta</taxon>
        <taxon>Spermatophyta</taxon>
        <taxon>Magnoliopsida</taxon>
        <taxon>eudicotyledons</taxon>
        <taxon>Gunneridae</taxon>
        <taxon>Pentapetalae</taxon>
        <taxon>rosids</taxon>
        <taxon>fabids</taxon>
        <taxon>Fabales</taxon>
        <taxon>Fabaceae</taxon>
        <taxon>Papilionoideae</taxon>
        <taxon>50 kb inversion clade</taxon>
        <taxon>NPAAA clade</taxon>
        <taxon>indigoferoid/millettioid clade</taxon>
        <taxon>Phaseoleae</taxon>
        <taxon>Mucuna</taxon>
    </lineage>
</organism>
<dbReference type="Gene3D" id="1.25.10.10">
    <property type="entry name" value="Leucine-rich Repeat Variant"/>
    <property type="match status" value="1"/>
</dbReference>
<reference evidence="2" key="1">
    <citation type="submission" date="2018-05" db="EMBL/GenBank/DDBJ databases">
        <title>Draft genome of Mucuna pruriens seed.</title>
        <authorList>
            <person name="Nnadi N.E."/>
            <person name="Vos R."/>
            <person name="Hasami M.H."/>
            <person name="Devisetty U.K."/>
            <person name="Aguiy J.C."/>
        </authorList>
    </citation>
    <scope>NUCLEOTIDE SEQUENCE [LARGE SCALE GENOMIC DNA]</scope>
    <source>
        <strain evidence="2">JCA_2017</strain>
    </source>
</reference>
<dbReference type="EMBL" id="QJKJ01001391">
    <property type="protein sequence ID" value="RDY07831.1"/>
    <property type="molecule type" value="Genomic_DNA"/>
</dbReference>
<keyword evidence="3" id="KW-1185">Reference proteome</keyword>
<feature type="domain" description="Exportin-5 C-terminal" evidence="1">
    <location>
        <begin position="15"/>
        <end position="138"/>
    </location>
</feature>
<dbReference type="Proteomes" id="UP000257109">
    <property type="component" value="Unassembled WGS sequence"/>
</dbReference>
<dbReference type="STRING" id="157652.A0A371HYH0"/>
<evidence type="ECO:0000259" key="1">
    <source>
        <dbReference type="Pfam" id="PF19273"/>
    </source>
</evidence>
<dbReference type="OrthoDB" id="2215036at2759"/>
<comment type="caution">
    <text evidence="2">The sequence shown here is derived from an EMBL/GenBank/DDBJ whole genome shotgun (WGS) entry which is preliminary data.</text>
</comment>
<accession>A0A371HYH0</accession>
<sequence>MYSLKMDRACTYMPTHSARHARLQTCTSFIQIAKAVDKSTLPHMKGIAGTMVCLQREGRSLQGEHNLLGEAFLVMASFVGIQQQPKKKTKPLSPTVDIIGVAGLIFGPHGLVQLCSAAPVMWSIFHKWHPLRGHLKRRGSKKANWNS</sequence>
<name>A0A371HYH0_MUCPR</name>
<gene>
    <name evidence="2" type="primary">HST1</name>
    <name evidence="2" type="ORF">CR513_08012</name>
</gene>
<dbReference type="Pfam" id="PF19273">
    <property type="entry name" value="Exportin-5"/>
    <property type="match status" value="1"/>
</dbReference>
<protein>
    <submittedName>
        <fullName evidence="2">Protein HASTY 1</fullName>
    </submittedName>
</protein>
<feature type="non-terminal residue" evidence="2">
    <location>
        <position position="1"/>
    </location>
</feature>
<evidence type="ECO:0000313" key="3">
    <source>
        <dbReference type="Proteomes" id="UP000257109"/>
    </source>
</evidence>
<dbReference type="InterPro" id="IPR011989">
    <property type="entry name" value="ARM-like"/>
</dbReference>
<evidence type="ECO:0000313" key="2">
    <source>
        <dbReference type="EMBL" id="RDY07831.1"/>
    </source>
</evidence>
<dbReference type="InterPro" id="IPR045478">
    <property type="entry name" value="Exportin-5_C"/>
</dbReference>